<evidence type="ECO:0000256" key="1">
    <source>
        <dbReference type="SAM" id="SignalP"/>
    </source>
</evidence>
<evidence type="ECO:0000259" key="2">
    <source>
        <dbReference type="Pfam" id="PF16313"/>
    </source>
</evidence>
<dbReference type="SUPFAM" id="SSF55486">
    <property type="entry name" value="Metalloproteases ('zincins'), catalytic domain"/>
    <property type="match status" value="1"/>
</dbReference>
<dbReference type="EMBL" id="JBBMFL010000002">
    <property type="protein sequence ID" value="MEQ2543748.1"/>
    <property type="molecule type" value="Genomic_DNA"/>
</dbReference>
<feature type="signal peptide" evidence="1">
    <location>
        <begin position="1"/>
        <end position="27"/>
    </location>
</feature>
<dbReference type="RefSeq" id="WP_349093685.1">
    <property type="nucleotide sequence ID" value="NZ_JBBMFL010000002.1"/>
</dbReference>
<evidence type="ECO:0000313" key="6">
    <source>
        <dbReference type="Proteomes" id="UP001460202"/>
    </source>
</evidence>
<dbReference type="Proteomes" id="UP001460202">
    <property type="component" value="Unassembled WGS sequence"/>
</dbReference>
<proteinExistence type="predicted"/>
<dbReference type="Pfam" id="PF17148">
    <property type="entry name" value="DUF5117"/>
    <property type="match status" value="1"/>
</dbReference>
<accession>A0ABV1GTM9</accession>
<feature type="domain" description="DUF5118" evidence="4">
    <location>
        <begin position="45"/>
        <end position="92"/>
    </location>
</feature>
<organism evidence="5 6">
    <name type="scientific">Alistipes intestinihominis</name>
    <dbReference type="NCBI Taxonomy" id="3133172"/>
    <lineage>
        <taxon>Bacteria</taxon>
        <taxon>Pseudomonadati</taxon>
        <taxon>Bacteroidota</taxon>
        <taxon>Bacteroidia</taxon>
        <taxon>Bacteroidales</taxon>
        <taxon>Rikenellaceae</taxon>
        <taxon>Alistipes</taxon>
    </lineage>
</organism>
<dbReference type="InterPro" id="IPR032534">
    <property type="entry name" value="EcxA_zinc-bd"/>
</dbReference>
<dbReference type="CDD" id="cd04276">
    <property type="entry name" value="ZnMc_MMP_like_2"/>
    <property type="match status" value="1"/>
</dbReference>
<dbReference type="InterPro" id="IPR033413">
    <property type="entry name" value="DUF5117"/>
</dbReference>
<dbReference type="Pfam" id="PF17162">
    <property type="entry name" value="DUF5118"/>
    <property type="match status" value="1"/>
</dbReference>
<keyword evidence="5" id="KW-0645">Protease</keyword>
<evidence type="ECO:0000313" key="5">
    <source>
        <dbReference type="EMBL" id="MEQ2543748.1"/>
    </source>
</evidence>
<dbReference type="Gene3D" id="3.40.390.10">
    <property type="entry name" value="Collagenase (Catalytic Domain)"/>
    <property type="match status" value="1"/>
</dbReference>
<evidence type="ECO:0000259" key="3">
    <source>
        <dbReference type="Pfam" id="PF17148"/>
    </source>
</evidence>
<dbReference type="InterPro" id="IPR034032">
    <property type="entry name" value="Zn_MMP-like_bac"/>
</dbReference>
<keyword evidence="5" id="KW-0482">Metalloprotease</keyword>
<sequence length="854" mass="95510">MMMKYMKLIAVVCAAAWAVASTPESYAGPRKRAKEGKEQTVRKTPYEKLFDGRKHTTAVGELVTLHKIDGKVFFEIPLASMGRDMLLGTTPASTMYVRGCVAGLRQQAPMHVAFNLEDSTVVLVRRNDAWLRKGVSERVGTAVAAVGCDNIVGQYRIKVCNDDRTAVVIDATELFCTDIPELSPIGEGYDPFDISAVMKTGLTRVTDVRSLNGELYVCTSTQYSVSEWRFIFPVAVNLPVDVDVVFSLVPMPEESMRPRPADDRIGLFTIEKKVLSEEGGPVGEVKYAARWNIVPADTAAYLRGELTDPVRPITMYMDPNMPETWREPVKRGILSWNRAFEKAGFREVIRVEDFPKDDPAFNPYGINTSCVWYAPSNIENAEGHFWTDPRTGEIRGATMVLHQHVAAKINRWRFVQTAQIDPRVRNVVMPREVMDESLAYVAAHEMGHCLGLAHNMAGSSAIPVDSLRSATFTQKYGTTASIMDYARFNYVAQPGDEGVRLTPPEMGVYDEYAIGWLYRFVPDAAQERATLDAWIARHAGDPMCRYAALQDASFNRFDPSALGEDLGDDAIRAGEYGIRNLKYIMDNLPSWIGPDNDPDGAYRKSVETRLLKQYQLYLETVWRNVGGIYVYNRGDRPDGARYKCVPREVQKRSVEWVFGQLLGCEQLQNPEVYEKFSINVPSPLKAVNLIMGSLGLSYDMLAYCNVLSDDPYTLEELFDDIYENGWKNSIENRKLTAADKLLQRGLLRGSELRIAGVGGTRLGALSSDNGFGDFPETVAGIVPDGEAPLRSYVQPIVPGTTQKLYSMDDEQTLKLLKKLKTLLEKRVVDAADPADIPFYRAQLFSVNKLLKPKK</sequence>
<dbReference type="InterPro" id="IPR024079">
    <property type="entry name" value="MetalloPept_cat_dom_sf"/>
</dbReference>
<name>A0ABV1GTM9_9BACT</name>
<feature type="domain" description="DUF5117" evidence="3">
    <location>
        <begin position="137"/>
        <end position="295"/>
    </location>
</feature>
<comment type="caution">
    <text evidence="5">The sequence shown here is derived from an EMBL/GenBank/DDBJ whole genome shotgun (WGS) entry which is preliminary data.</text>
</comment>
<evidence type="ECO:0000259" key="4">
    <source>
        <dbReference type="Pfam" id="PF17162"/>
    </source>
</evidence>
<dbReference type="GO" id="GO:0008237">
    <property type="term" value="F:metallopeptidase activity"/>
    <property type="evidence" value="ECO:0007669"/>
    <property type="project" value="UniProtKB-KW"/>
</dbReference>
<keyword evidence="1" id="KW-0732">Signal</keyword>
<keyword evidence="6" id="KW-1185">Reference proteome</keyword>
<keyword evidence="5" id="KW-0378">Hydrolase</keyword>
<protein>
    <submittedName>
        <fullName evidence="5">Zinc-dependent metalloprotease</fullName>
    </submittedName>
</protein>
<dbReference type="PANTHER" id="PTHR38478">
    <property type="entry name" value="PEPTIDASE M1A AND M12B"/>
    <property type="match status" value="1"/>
</dbReference>
<dbReference type="PANTHER" id="PTHR38478:SF1">
    <property type="entry name" value="ZINC DEPENDENT METALLOPROTEASE DOMAIN LIPOPROTEIN"/>
    <property type="match status" value="1"/>
</dbReference>
<feature type="domain" description="EcxA zinc-binding" evidence="2">
    <location>
        <begin position="428"/>
        <end position="729"/>
    </location>
</feature>
<dbReference type="Pfam" id="PF16313">
    <property type="entry name" value="DUF4953"/>
    <property type="match status" value="1"/>
</dbReference>
<reference evidence="5 6" key="1">
    <citation type="submission" date="2024-03" db="EMBL/GenBank/DDBJ databases">
        <title>Human intestinal bacterial collection.</title>
        <authorList>
            <person name="Pauvert C."/>
            <person name="Hitch T.C.A."/>
            <person name="Clavel T."/>
        </authorList>
    </citation>
    <scope>NUCLEOTIDE SEQUENCE [LARGE SCALE GENOMIC DNA]</scope>
    <source>
        <strain evidence="5 6">CLA-KB-H122</strain>
    </source>
</reference>
<feature type="chain" id="PRO_5046121266" evidence="1">
    <location>
        <begin position="28"/>
        <end position="854"/>
    </location>
</feature>
<dbReference type="InterPro" id="IPR033428">
    <property type="entry name" value="DUF5118"/>
</dbReference>
<gene>
    <name evidence="5" type="ORF">WMO46_02135</name>
</gene>